<feature type="binding site" evidence="6">
    <location>
        <position position="337"/>
    </location>
    <ligand>
        <name>substrate</name>
    </ligand>
</feature>
<dbReference type="FunFam" id="3.90.1150.10:FF:000031">
    <property type="entry name" value="Serine--glyoxylate aminotransferase"/>
    <property type="match status" value="1"/>
</dbReference>
<dbReference type="EC" id="2.6.1.1" evidence="11"/>
<keyword evidence="12" id="KW-1185">Reference proteome</keyword>
<keyword evidence="4 11" id="KW-0808">Transferase</keyword>
<evidence type="ECO:0000256" key="2">
    <source>
        <dbReference type="ARBA" id="ARBA00009236"/>
    </source>
</evidence>
<dbReference type="OrthoDB" id="389074at2"/>
<keyword evidence="3 11" id="KW-0032">Aminotransferase</keyword>
<comment type="cofactor">
    <cofactor evidence="1 7 9">
        <name>pyridoxal 5'-phosphate</name>
        <dbReference type="ChEBI" id="CHEBI:597326"/>
    </cofactor>
</comment>
<dbReference type="STRING" id="697281.Mahau_0664"/>
<proteinExistence type="inferred from homology"/>
<name>F4A0I8_MAHA5</name>
<keyword evidence="5 7" id="KW-0663">Pyridoxal phosphate</keyword>
<dbReference type="InterPro" id="IPR000192">
    <property type="entry name" value="Aminotrans_V_dom"/>
</dbReference>
<dbReference type="EMBL" id="CP002360">
    <property type="protein sequence ID" value="AEE95867.1"/>
    <property type="molecule type" value="Genomic_DNA"/>
</dbReference>
<sequence length="384" mass="41866">MERDKLLMTPGPTMIPPKVLQAMSRQIIHHRTKEFQAIFTEFNTKLKTVFDTKNDVLTFASSGTGAMEASVANLFSPGDKVLVGTIGVFGDRYVKIAKAYGLDVDVISMPWGQALDPEDIKKHLEEDVDNKIKAVIVTHNETSTGVTNDLEAIGQVLKGRPQLLVVDAISSLGGIPLKTDEWGIDVVVTGSQKALMVPPGLSFASLSDRAWDAVKQSKLPKFYFDFLAYREKLNDNDTPYTPAVTLIIGTNVALDMILDDGLDKVYARNRRLAEATRAAAKAMGLELFAEPTHASDIITSIKGPEGIDVEKVRKIMNTKYDIMITGGQGKLKGQILRIGHVGYVDQFDLLKTLTGLEYSLAEVGYPVQIGSGVTAAEKILKEGV</sequence>
<dbReference type="InterPro" id="IPR024169">
    <property type="entry name" value="SP_NH2Trfase/AEP_transaminase"/>
</dbReference>
<dbReference type="PANTHER" id="PTHR21152">
    <property type="entry name" value="AMINOTRANSFERASE CLASS V"/>
    <property type="match status" value="1"/>
</dbReference>
<dbReference type="InterPro" id="IPR020578">
    <property type="entry name" value="Aminotrans_V_PyrdxlP_BS"/>
</dbReference>
<reference evidence="11 12" key="2">
    <citation type="journal article" date="2011" name="Stand. Genomic Sci.">
        <title>Complete genome sequence of Mahella australiensis type strain (50-1 BON).</title>
        <authorList>
            <person name="Sikorski J."/>
            <person name="Teshima H."/>
            <person name="Nolan M."/>
            <person name="Lucas S."/>
            <person name="Hammon N."/>
            <person name="Deshpande S."/>
            <person name="Cheng J.F."/>
            <person name="Pitluck S."/>
            <person name="Liolios K."/>
            <person name="Pagani I."/>
            <person name="Ivanova N."/>
            <person name="Huntemann M."/>
            <person name="Mavromatis K."/>
            <person name="Ovchinikova G."/>
            <person name="Pati A."/>
            <person name="Tapia R."/>
            <person name="Han C."/>
            <person name="Goodwin L."/>
            <person name="Chen A."/>
            <person name="Palaniappan K."/>
            <person name="Land M."/>
            <person name="Hauser L."/>
            <person name="Ngatchou-Djao O.D."/>
            <person name="Rohde M."/>
            <person name="Pukall R."/>
            <person name="Spring S."/>
            <person name="Abt B."/>
            <person name="Goker M."/>
            <person name="Detter J.C."/>
            <person name="Woyke T."/>
            <person name="Bristow J."/>
            <person name="Markowitz V."/>
            <person name="Hugenholtz P."/>
            <person name="Eisen J.A."/>
            <person name="Kyrpides N.C."/>
            <person name="Klenk H.P."/>
            <person name="Lapidus A."/>
        </authorList>
    </citation>
    <scope>NUCLEOTIDE SEQUENCE [LARGE SCALE GENOMIC DNA]</scope>
    <source>
        <strain evidence="12">DSM 15567 / CIP 107919 / 50-1 BON</strain>
    </source>
</reference>
<dbReference type="GO" id="GO:0004069">
    <property type="term" value="F:L-aspartate:2-oxoglutarate aminotransferase activity"/>
    <property type="evidence" value="ECO:0007669"/>
    <property type="project" value="UniProtKB-EC"/>
</dbReference>
<evidence type="ECO:0000256" key="6">
    <source>
        <dbReference type="PIRSR" id="PIRSR000524-1"/>
    </source>
</evidence>
<dbReference type="GO" id="GO:0004648">
    <property type="term" value="F:O-phospho-L-serine:2-oxoglutarate aminotransferase activity"/>
    <property type="evidence" value="ECO:0007669"/>
    <property type="project" value="UniProtKB-EC"/>
</dbReference>
<evidence type="ECO:0000256" key="8">
    <source>
        <dbReference type="RuleBase" id="RU004075"/>
    </source>
</evidence>
<dbReference type="HOGENOM" id="CLU_027686_1_1_9"/>
<dbReference type="GO" id="GO:0019265">
    <property type="term" value="P:glycine biosynthetic process, by transamination of glyoxylate"/>
    <property type="evidence" value="ECO:0007669"/>
    <property type="project" value="TreeGrafter"/>
</dbReference>
<evidence type="ECO:0000256" key="7">
    <source>
        <dbReference type="PIRSR" id="PIRSR000524-50"/>
    </source>
</evidence>
<dbReference type="Pfam" id="PF00266">
    <property type="entry name" value="Aminotran_5"/>
    <property type="match status" value="1"/>
</dbReference>
<dbReference type="PANTHER" id="PTHR21152:SF40">
    <property type="entry name" value="ALANINE--GLYOXYLATE AMINOTRANSFERASE"/>
    <property type="match status" value="1"/>
</dbReference>
<evidence type="ECO:0000313" key="12">
    <source>
        <dbReference type="Proteomes" id="UP000008457"/>
    </source>
</evidence>
<comment type="similarity">
    <text evidence="2 8">Belongs to the class-V pyridoxal-phosphate-dependent aminotransferase family.</text>
</comment>
<accession>F4A0I8</accession>
<dbReference type="InterPro" id="IPR015422">
    <property type="entry name" value="PyrdxlP-dep_Trfase_small"/>
</dbReference>
<evidence type="ECO:0000256" key="9">
    <source>
        <dbReference type="RuleBase" id="RU004504"/>
    </source>
</evidence>
<feature type="modified residue" description="N6-(pyridoxal phosphate)lysine" evidence="7">
    <location>
        <position position="193"/>
    </location>
</feature>
<dbReference type="AlphaFoldDB" id="F4A0I8"/>
<evidence type="ECO:0000256" key="3">
    <source>
        <dbReference type="ARBA" id="ARBA00022576"/>
    </source>
</evidence>
<dbReference type="RefSeq" id="WP_013780300.1">
    <property type="nucleotide sequence ID" value="NC_015520.1"/>
</dbReference>
<dbReference type="Proteomes" id="UP000008457">
    <property type="component" value="Chromosome"/>
</dbReference>
<dbReference type="InterPro" id="IPR015421">
    <property type="entry name" value="PyrdxlP-dep_Trfase_major"/>
</dbReference>
<evidence type="ECO:0000256" key="4">
    <source>
        <dbReference type="ARBA" id="ARBA00022679"/>
    </source>
</evidence>
<gene>
    <name evidence="11" type="ordered locus">Mahau_0664</name>
</gene>
<organism evidence="11 12">
    <name type="scientific">Mahella australiensis (strain DSM 15567 / CIP 107919 / 50-1 BON)</name>
    <dbReference type="NCBI Taxonomy" id="697281"/>
    <lineage>
        <taxon>Bacteria</taxon>
        <taxon>Bacillati</taxon>
        <taxon>Bacillota</taxon>
        <taxon>Clostridia</taxon>
        <taxon>Thermoanaerobacterales</taxon>
        <taxon>Thermoanaerobacterales Family IV. Incertae Sedis</taxon>
        <taxon>Mahella</taxon>
    </lineage>
</organism>
<dbReference type="PIRSF" id="PIRSF000524">
    <property type="entry name" value="SPT"/>
    <property type="match status" value="1"/>
</dbReference>
<dbReference type="GO" id="GO:0008453">
    <property type="term" value="F:alanine-glyoxylate transaminase activity"/>
    <property type="evidence" value="ECO:0007669"/>
    <property type="project" value="TreeGrafter"/>
</dbReference>
<evidence type="ECO:0000259" key="10">
    <source>
        <dbReference type="Pfam" id="PF00266"/>
    </source>
</evidence>
<feature type="domain" description="Aminotransferase class V" evidence="10">
    <location>
        <begin position="7"/>
        <end position="328"/>
    </location>
</feature>
<dbReference type="InterPro" id="IPR015424">
    <property type="entry name" value="PyrdxlP-dep_Trfase"/>
</dbReference>
<protein>
    <submittedName>
        <fullName evidence="11">Phosphoserine aminotransferase apoenzyme L-aspartate aminotransferase apoenzyme</fullName>
        <ecNumber evidence="11">2.6.1.1</ecNumber>
        <ecNumber evidence="11">2.6.1.52</ecNumber>
    </submittedName>
</protein>
<dbReference type="KEGG" id="mas:Mahau_0664"/>
<dbReference type="SUPFAM" id="SSF53383">
    <property type="entry name" value="PLP-dependent transferases"/>
    <property type="match status" value="1"/>
</dbReference>
<reference evidence="12" key="1">
    <citation type="submission" date="2010-11" db="EMBL/GenBank/DDBJ databases">
        <title>The complete genome of Mahella australiensis DSM 15567.</title>
        <authorList>
            <consortium name="US DOE Joint Genome Institute (JGI-PGF)"/>
            <person name="Lucas S."/>
            <person name="Copeland A."/>
            <person name="Lapidus A."/>
            <person name="Bruce D."/>
            <person name="Goodwin L."/>
            <person name="Pitluck S."/>
            <person name="Kyrpides N."/>
            <person name="Mavromatis K."/>
            <person name="Pagani I."/>
            <person name="Ivanova N."/>
            <person name="Teshima H."/>
            <person name="Brettin T."/>
            <person name="Detter J.C."/>
            <person name="Han C."/>
            <person name="Tapia R."/>
            <person name="Land M."/>
            <person name="Hauser L."/>
            <person name="Markowitz V."/>
            <person name="Cheng J.-F."/>
            <person name="Hugenholtz P."/>
            <person name="Woyke T."/>
            <person name="Wu D."/>
            <person name="Spring S."/>
            <person name="Pukall R."/>
            <person name="Steenblock K."/>
            <person name="Schneider S."/>
            <person name="Klenk H.-P."/>
            <person name="Eisen J.A."/>
        </authorList>
    </citation>
    <scope>NUCLEOTIDE SEQUENCE [LARGE SCALE GENOMIC DNA]</scope>
    <source>
        <strain evidence="12">DSM 15567 / CIP 107919 / 50-1 BON</strain>
    </source>
</reference>
<dbReference type="FunFam" id="3.40.640.10:FF:000027">
    <property type="entry name" value="Serine--pyruvate aminotransferase, mitochondrial"/>
    <property type="match status" value="1"/>
</dbReference>
<dbReference type="eggNOG" id="COG0075">
    <property type="taxonomic scope" value="Bacteria"/>
</dbReference>
<dbReference type="EC" id="2.6.1.52" evidence="11"/>
<dbReference type="PROSITE" id="PS00595">
    <property type="entry name" value="AA_TRANSFER_CLASS_5"/>
    <property type="match status" value="1"/>
</dbReference>
<evidence type="ECO:0000313" key="11">
    <source>
        <dbReference type="EMBL" id="AEE95867.1"/>
    </source>
</evidence>
<dbReference type="Gene3D" id="3.40.640.10">
    <property type="entry name" value="Type I PLP-dependent aspartate aminotransferase-like (Major domain)"/>
    <property type="match status" value="1"/>
</dbReference>
<evidence type="ECO:0000256" key="5">
    <source>
        <dbReference type="ARBA" id="ARBA00022898"/>
    </source>
</evidence>
<dbReference type="CDD" id="cd06451">
    <property type="entry name" value="AGAT_like"/>
    <property type="match status" value="1"/>
</dbReference>
<dbReference type="Gene3D" id="3.90.1150.10">
    <property type="entry name" value="Aspartate Aminotransferase, domain 1"/>
    <property type="match status" value="1"/>
</dbReference>
<dbReference type="GO" id="GO:0004760">
    <property type="term" value="F:L-serine-pyruvate transaminase activity"/>
    <property type="evidence" value="ECO:0007669"/>
    <property type="project" value="TreeGrafter"/>
</dbReference>
<evidence type="ECO:0000256" key="1">
    <source>
        <dbReference type="ARBA" id="ARBA00001933"/>
    </source>
</evidence>